<accession>A0A9W8Z2P8</accession>
<feature type="signal peptide" evidence="1">
    <location>
        <begin position="1"/>
        <end position="25"/>
    </location>
</feature>
<reference evidence="3" key="1">
    <citation type="submission" date="2022-10" db="EMBL/GenBank/DDBJ databases">
        <title>Tapping the CABI collections for fungal endophytes: first genome assemblies for Collariella, Neodidymelliopsis, Ascochyta clinopodiicola, Didymella pomorum, Didymosphaeria variabile, Neocosmospora piperis and Neocucurbitaria cava.</title>
        <authorList>
            <person name="Hill R."/>
        </authorList>
    </citation>
    <scope>NUCLEOTIDE SEQUENCE</scope>
    <source>
        <strain evidence="3">IMI 355082</strain>
    </source>
</reference>
<sequence>MALSVLDFPFCFLLVKWAGTDRIAAIEEWVVSNAKKFIPEGVKQQFNEWRAAWRGTYKDVEKEEIGDNHISEEVEKVGWGVEEAQQAHKADASLATQLALAYAIHKSFIFIRVPLTAAVTPKVVKVLRSWGWQIGKRKPKTPKASKST</sequence>
<dbReference type="PANTHER" id="PTHR21377:SF0">
    <property type="entry name" value="PROTEIN FAM210B, MITOCHONDRIAL"/>
    <property type="match status" value="1"/>
</dbReference>
<evidence type="ECO:0000259" key="2">
    <source>
        <dbReference type="Pfam" id="PF06916"/>
    </source>
</evidence>
<feature type="domain" description="DUF1279" evidence="2">
    <location>
        <begin position="2"/>
        <end position="121"/>
    </location>
</feature>
<comment type="caution">
    <text evidence="3">The sequence shown here is derived from an EMBL/GenBank/DDBJ whole genome shotgun (WGS) entry which is preliminary data.</text>
</comment>
<evidence type="ECO:0000313" key="4">
    <source>
        <dbReference type="Proteomes" id="UP001140453"/>
    </source>
</evidence>
<gene>
    <name evidence="3" type="primary">NAT2</name>
    <name evidence="3" type="ORF">N0V93_000894</name>
</gene>
<dbReference type="Proteomes" id="UP001140453">
    <property type="component" value="Unassembled WGS sequence"/>
</dbReference>
<dbReference type="OrthoDB" id="426386at2759"/>
<organism evidence="3 4">
    <name type="scientific">Gnomoniopsis smithogilvyi</name>
    <dbReference type="NCBI Taxonomy" id="1191159"/>
    <lineage>
        <taxon>Eukaryota</taxon>
        <taxon>Fungi</taxon>
        <taxon>Dikarya</taxon>
        <taxon>Ascomycota</taxon>
        <taxon>Pezizomycotina</taxon>
        <taxon>Sordariomycetes</taxon>
        <taxon>Sordariomycetidae</taxon>
        <taxon>Diaporthales</taxon>
        <taxon>Gnomoniaceae</taxon>
        <taxon>Gnomoniopsis</taxon>
    </lineage>
</organism>
<feature type="chain" id="PRO_5040999945" evidence="1">
    <location>
        <begin position="26"/>
        <end position="148"/>
    </location>
</feature>
<dbReference type="GO" id="GO:0005739">
    <property type="term" value="C:mitochondrion"/>
    <property type="evidence" value="ECO:0007669"/>
    <property type="project" value="TreeGrafter"/>
</dbReference>
<dbReference type="InterPro" id="IPR009688">
    <property type="entry name" value="FAM210A/B-like_dom"/>
</dbReference>
<dbReference type="Pfam" id="PF06916">
    <property type="entry name" value="FAM210A-B_dom"/>
    <property type="match status" value="1"/>
</dbReference>
<keyword evidence="4" id="KW-1185">Reference proteome</keyword>
<evidence type="ECO:0000256" key="1">
    <source>
        <dbReference type="SAM" id="SignalP"/>
    </source>
</evidence>
<proteinExistence type="predicted"/>
<dbReference type="PANTHER" id="PTHR21377">
    <property type="entry name" value="PROTEIN FAM210B, MITOCHONDRIAL"/>
    <property type="match status" value="1"/>
</dbReference>
<dbReference type="InterPro" id="IPR045866">
    <property type="entry name" value="FAM210A/B-like"/>
</dbReference>
<dbReference type="AlphaFoldDB" id="A0A9W8Z2P8"/>
<name>A0A9W8Z2P8_9PEZI</name>
<protein>
    <submittedName>
        <fullName evidence="3">DUF1279 super</fullName>
    </submittedName>
</protein>
<dbReference type="EMBL" id="JAPEVB010000001">
    <property type="protein sequence ID" value="KAJ4396673.1"/>
    <property type="molecule type" value="Genomic_DNA"/>
</dbReference>
<keyword evidence="1" id="KW-0732">Signal</keyword>
<evidence type="ECO:0000313" key="3">
    <source>
        <dbReference type="EMBL" id="KAJ4396673.1"/>
    </source>
</evidence>